<evidence type="ECO:0000313" key="3">
    <source>
        <dbReference type="Proteomes" id="UP000815677"/>
    </source>
</evidence>
<dbReference type="Proteomes" id="UP000815677">
    <property type="component" value="Unassembled WGS sequence"/>
</dbReference>
<dbReference type="EMBL" id="DF840308">
    <property type="protein sequence ID" value="GAT44899.1"/>
    <property type="molecule type" value="Genomic_DNA"/>
</dbReference>
<protein>
    <submittedName>
        <fullName evidence="2">Uncharacterized protein</fullName>
    </submittedName>
</protein>
<evidence type="ECO:0000256" key="1">
    <source>
        <dbReference type="SAM" id="MobiDB-lite"/>
    </source>
</evidence>
<feature type="compositionally biased region" description="Basic residues" evidence="1">
    <location>
        <begin position="241"/>
        <end position="253"/>
    </location>
</feature>
<proteinExistence type="predicted"/>
<gene>
    <name evidence="2" type="ORF">MCHLO_02502</name>
</gene>
<feature type="region of interest" description="Disordered" evidence="1">
    <location>
        <begin position="48"/>
        <end position="76"/>
    </location>
</feature>
<organism evidence="2 3">
    <name type="scientific">Mycena chlorophos</name>
    <name type="common">Agaric fungus</name>
    <name type="synonym">Agaricus chlorophos</name>
    <dbReference type="NCBI Taxonomy" id="658473"/>
    <lineage>
        <taxon>Eukaryota</taxon>
        <taxon>Fungi</taxon>
        <taxon>Dikarya</taxon>
        <taxon>Basidiomycota</taxon>
        <taxon>Agaricomycotina</taxon>
        <taxon>Agaricomycetes</taxon>
        <taxon>Agaricomycetidae</taxon>
        <taxon>Agaricales</taxon>
        <taxon>Marasmiineae</taxon>
        <taxon>Mycenaceae</taxon>
        <taxon>Mycena</taxon>
    </lineage>
</organism>
<reference evidence="2" key="1">
    <citation type="submission" date="2014-09" db="EMBL/GenBank/DDBJ databases">
        <title>Genome sequence of the luminous mushroom Mycena chlorophos for searching fungal bioluminescence genes.</title>
        <authorList>
            <person name="Tanaka Y."/>
            <person name="Kasuga D."/>
            <person name="Oba Y."/>
            <person name="Hase S."/>
            <person name="Sato K."/>
            <person name="Oba Y."/>
            <person name="Sakakibara Y."/>
        </authorList>
    </citation>
    <scope>NUCLEOTIDE SEQUENCE</scope>
</reference>
<name>A0ABQ0L158_MYCCL</name>
<sequence length="253" mass="28550">MANGAGCCDDNAELAPLEEHELRTRSWLDALESVEKVHQSSMRIPLPGLVTPIRSPPRTSSTPISSTAIPSNPISSPMPLFRMLRTHPMSKSPLRRSRTSPTSNLRLARPDIRPSPFPIRFRRPAHQHAVSRRPRFDTDKHTRTRPTTFSSRIQAPRPRFRIPGSARTTSRRRIIAEEVDGVGCGWCCWSPAQEEHKCKMRSEREDVGWSAVVLALVRVEVEAREGPMQLAKQVREQAGTRGRRARGCKSSQR</sequence>
<evidence type="ECO:0000313" key="2">
    <source>
        <dbReference type="EMBL" id="GAT44899.1"/>
    </source>
</evidence>
<keyword evidence="3" id="KW-1185">Reference proteome</keyword>
<feature type="region of interest" description="Disordered" evidence="1">
    <location>
        <begin position="89"/>
        <end position="150"/>
    </location>
</feature>
<feature type="region of interest" description="Disordered" evidence="1">
    <location>
        <begin position="233"/>
        <end position="253"/>
    </location>
</feature>
<accession>A0ABQ0L158</accession>
<feature type="compositionally biased region" description="Basic residues" evidence="1">
    <location>
        <begin position="120"/>
        <end position="133"/>
    </location>
</feature>
<feature type="compositionally biased region" description="Low complexity" evidence="1">
    <location>
        <begin position="51"/>
        <end position="76"/>
    </location>
</feature>